<sequence>MSSQIWGTAINLKQELEQHSSSFNFVQAIRLLRVLLDKNKSLDRILEEDVFVEPLLSLAFPGSDIYKIEKRDDKYHVLATFLGLYGPSSPLPVYYTEEIINERLEEKSVKKDFLDIFNHPFYELFIKIWLKYRIWLKIIDEKDEESLNFIYAFLGLDYLEIESKEKRNFLRYAALFCQRPRSAIGIKAIVSDFLNEDKVEIRQCVEVQVEIPVQQRVALGKENTVLGEDLFLGKKVSSRNLAVEIKAGPLKKDAFKKIVPVNNNFKRLQHYLRLYMELPLQCNFIPVLKSSDASPLSLGKEWCFLGVNSWIYTKDKYKDNLVGLWKI</sequence>
<dbReference type="PANTHER" id="PTHR35564:SF3">
    <property type="entry name" value="TYPE VI SECRETION SYSTEM BASEPLATE SUBUNIT TSSG"/>
    <property type="match status" value="1"/>
</dbReference>
<dbReference type="NCBIfam" id="TIGR03347">
    <property type="entry name" value="VI_chp_1"/>
    <property type="match status" value="1"/>
</dbReference>
<evidence type="ECO:0000313" key="1">
    <source>
        <dbReference type="EMBL" id="SDN24829.1"/>
    </source>
</evidence>
<accession>A0A1G9ZTV0</accession>
<dbReference type="STRING" id="206665.SAMN04488516_101170"/>
<dbReference type="InterPro" id="IPR010732">
    <property type="entry name" value="T6SS_TssG-like"/>
</dbReference>
<dbReference type="EMBL" id="FNIN01000001">
    <property type="protein sequence ID" value="SDN24829.1"/>
    <property type="molecule type" value="Genomic_DNA"/>
</dbReference>
<dbReference type="RefSeq" id="WP_092061922.1">
    <property type="nucleotide sequence ID" value="NZ_FNIN01000001.1"/>
</dbReference>
<gene>
    <name evidence="1" type="ORF">SAMN04488516_101170</name>
</gene>
<name>A0A1G9ZTV0_9BACT</name>
<reference evidence="1 2" key="1">
    <citation type="submission" date="2016-10" db="EMBL/GenBank/DDBJ databases">
        <authorList>
            <person name="de Groot N.N."/>
        </authorList>
    </citation>
    <scope>NUCLEOTIDE SEQUENCE [LARGE SCALE GENOMIC DNA]</scope>
    <source>
        <strain evidence="1 2">DSM 15269</strain>
    </source>
</reference>
<dbReference type="Proteomes" id="UP000199602">
    <property type="component" value="Unassembled WGS sequence"/>
</dbReference>
<dbReference type="Pfam" id="PF06996">
    <property type="entry name" value="T6SS_TssG"/>
    <property type="match status" value="1"/>
</dbReference>
<protein>
    <submittedName>
        <fullName evidence="1">Type VI secretion system protein ImpH</fullName>
    </submittedName>
</protein>
<proteinExistence type="predicted"/>
<evidence type="ECO:0000313" key="2">
    <source>
        <dbReference type="Proteomes" id="UP000199602"/>
    </source>
</evidence>
<dbReference type="PANTHER" id="PTHR35564">
    <property type="match status" value="1"/>
</dbReference>
<keyword evidence="2" id="KW-1185">Reference proteome</keyword>
<dbReference type="OrthoDB" id="1523296at2"/>
<organism evidence="1 2">
    <name type="scientific">Desulfonauticus submarinus</name>
    <dbReference type="NCBI Taxonomy" id="206665"/>
    <lineage>
        <taxon>Bacteria</taxon>
        <taxon>Pseudomonadati</taxon>
        <taxon>Thermodesulfobacteriota</taxon>
        <taxon>Desulfovibrionia</taxon>
        <taxon>Desulfovibrionales</taxon>
        <taxon>Desulfonauticaceae</taxon>
        <taxon>Desulfonauticus</taxon>
    </lineage>
</organism>
<dbReference type="AlphaFoldDB" id="A0A1G9ZTV0"/>